<comment type="function">
    <text evidence="5">Involved in ribosomal large subunit assembly.</text>
</comment>
<proteinExistence type="inferred from homology"/>
<evidence type="ECO:0000256" key="1">
    <source>
        <dbReference type="ARBA" id="ARBA00004123"/>
    </source>
</evidence>
<dbReference type="InterPro" id="IPR007023">
    <property type="entry name" value="Ribosom_reg"/>
</dbReference>
<comment type="similarity">
    <text evidence="2 5">Belongs to the RRS1 family.</text>
</comment>
<sequence length="305" mass="32851">MGDAVTEVAHPPLRVTAEQLGVTPGEEYDGQLEYDLGNLAAFDVSPLDSEALRANPEDSCLELATKITQSLEWRRRHGYKRANDDNDIPVIEAKASDQAGEDPFTKMKAEKKARVKSQDKRQLANLKQQVKLGGSAVLPATIKLAAALPEHGKGKPVKRKEMKADLAGASLRAGVSTASMGKFDKRVTGEKDGERNPAGKRRKFMPLTGNTGAETSKVTGVVDRILREKSDDIIDVNRAVGKLEADRREDRHQAKLTGNTDAEGKLQKAKGRFGKAKGGGKAAPAAPKGGKKSGKRAAKDAKRKR</sequence>
<feature type="region of interest" description="Disordered" evidence="6">
    <location>
        <begin position="241"/>
        <end position="305"/>
    </location>
</feature>
<dbReference type="EMBL" id="JALJOR010000010">
    <property type="protein sequence ID" value="KAK9810312.1"/>
    <property type="molecule type" value="Genomic_DNA"/>
</dbReference>
<dbReference type="GO" id="GO:0042254">
    <property type="term" value="P:ribosome biogenesis"/>
    <property type="evidence" value="ECO:0007669"/>
    <property type="project" value="UniProtKB-KW"/>
</dbReference>
<evidence type="ECO:0000313" key="8">
    <source>
        <dbReference type="Proteomes" id="UP001489004"/>
    </source>
</evidence>
<feature type="compositionally biased region" description="Basic and acidic residues" evidence="6">
    <location>
        <begin position="182"/>
        <end position="197"/>
    </location>
</feature>
<protein>
    <recommendedName>
        <fullName evidence="5">Ribosome biogenesis regulatory protein</fullName>
    </recommendedName>
</protein>
<comment type="subcellular location">
    <subcellularLocation>
        <location evidence="1 5">Nucleus</location>
    </subcellularLocation>
</comment>
<evidence type="ECO:0000313" key="7">
    <source>
        <dbReference type="EMBL" id="KAK9810312.1"/>
    </source>
</evidence>
<evidence type="ECO:0000256" key="3">
    <source>
        <dbReference type="ARBA" id="ARBA00022517"/>
    </source>
</evidence>
<name>A0AAW1PQN4_9CHLO</name>
<evidence type="ECO:0000256" key="6">
    <source>
        <dbReference type="SAM" id="MobiDB-lite"/>
    </source>
</evidence>
<dbReference type="Proteomes" id="UP001489004">
    <property type="component" value="Unassembled WGS sequence"/>
</dbReference>
<evidence type="ECO:0000256" key="4">
    <source>
        <dbReference type="ARBA" id="ARBA00023242"/>
    </source>
</evidence>
<dbReference type="GO" id="GO:0005634">
    <property type="term" value="C:nucleus"/>
    <property type="evidence" value="ECO:0007669"/>
    <property type="project" value="UniProtKB-SubCell"/>
</dbReference>
<keyword evidence="3 5" id="KW-0690">Ribosome biogenesis</keyword>
<feature type="region of interest" description="Disordered" evidence="6">
    <location>
        <begin position="180"/>
        <end position="215"/>
    </location>
</feature>
<reference evidence="7 8" key="1">
    <citation type="journal article" date="2024" name="Nat. Commun.">
        <title>Phylogenomics reveals the evolutionary origins of lichenization in chlorophyte algae.</title>
        <authorList>
            <person name="Puginier C."/>
            <person name="Libourel C."/>
            <person name="Otte J."/>
            <person name="Skaloud P."/>
            <person name="Haon M."/>
            <person name="Grisel S."/>
            <person name="Petersen M."/>
            <person name="Berrin J.G."/>
            <person name="Delaux P.M."/>
            <person name="Dal Grande F."/>
            <person name="Keller J."/>
        </authorList>
    </citation>
    <scope>NUCLEOTIDE SEQUENCE [LARGE SCALE GENOMIC DNA]</scope>
    <source>
        <strain evidence="7 8">SAG 2043</strain>
    </source>
</reference>
<dbReference type="AlphaFoldDB" id="A0AAW1PQN4"/>
<gene>
    <name evidence="7" type="ORF">WJX72_008404</name>
</gene>
<comment type="caution">
    <text evidence="7">The sequence shown here is derived from an EMBL/GenBank/DDBJ whole genome shotgun (WGS) entry which is preliminary data.</text>
</comment>
<feature type="compositionally biased region" description="Basic and acidic residues" evidence="6">
    <location>
        <begin position="241"/>
        <end position="253"/>
    </location>
</feature>
<evidence type="ECO:0000256" key="2">
    <source>
        <dbReference type="ARBA" id="ARBA00010077"/>
    </source>
</evidence>
<organism evidence="7 8">
    <name type="scientific">[Myrmecia] bisecta</name>
    <dbReference type="NCBI Taxonomy" id="41462"/>
    <lineage>
        <taxon>Eukaryota</taxon>
        <taxon>Viridiplantae</taxon>
        <taxon>Chlorophyta</taxon>
        <taxon>core chlorophytes</taxon>
        <taxon>Trebouxiophyceae</taxon>
        <taxon>Trebouxiales</taxon>
        <taxon>Trebouxiaceae</taxon>
        <taxon>Myrmecia</taxon>
    </lineage>
</organism>
<feature type="compositionally biased region" description="Basic residues" evidence="6">
    <location>
        <begin position="289"/>
        <end position="305"/>
    </location>
</feature>
<dbReference type="Pfam" id="PF04939">
    <property type="entry name" value="RRS1"/>
    <property type="match status" value="1"/>
</dbReference>
<keyword evidence="8" id="KW-1185">Reference proteome</keyword>
<evidence type="ECO:0000256" key="5">
    <source>
        <dbReference type="RuleBase" id="RU364132"/>
    </source>
</evidence>
<keyword evidence="4 5" id="KW-0539">Nucleus</keyword>
<accession>A0AAW1PQN4</accession>